<proteinExistence type="predicted"/>
<name>A0A3E3DL53_9FIRM</name>
<sequence length="165" mass="18714">MNKIIKSMFLSMLICILCTIPTFAMGLDENVALLKGRTEQIVVKPQPRGSIISTGTLRISNGQDGSIGVFMQTLAHVDVDETVFGLYLDRWIESEERWVNVDHFTFSYTKEEYPDEDLAMKSLSFKIIGQPVDCYYRLRGLHAVVLNGMREMLTTETQGVLLTKE</sequence>
<dbReference type="RefSeq" id="WP_025532469.1">
    <property type="nucleotide sequence ID" value="NZ_QTJW01000008.1"/>
</dbReference>
<evidence type="ECO:0000313" key="1">
    <source>
        <dbReference type="EMBL" id="RGD70030.1"/>
    </source>
</evidence>
<gene>
    <name evidence="1" type="ORF">DWX31_12875</name>
</gene>
<evidence type="ECO:0000313" key="2">
    <source>
        <dbReference type="Proteomes" id="UP000261023"/>
    </source>
</evidence>
<dbReference type="EMBL" id="QTJW01000008">
    <property type="protein sequence ID" value="RGD70030.1"/>
    <property type="molecule type" value="Genomic_DNA"/>
</dbReference>
<comment type="caution">
    <text evidence="1">The sequence shown here is derived from an EMBL/GenBank/DDBJ whole genome shotgun (WGS) entry which is preliminary data.</text>
</comment>
<organism evidence="1 2">
    <name type="scientific">Hungatella hathewayi</name>
    <dbReference type="NCBI Taxonomy" id="154046"/>
    <lineage>
        <taxon>Bacteria</taxon>
        <taxon>Bacillati</taxon>
        <taxon>Bacillota</taxon>
        <taxon>Clostridia</taxon>
        <taxon>Lachnospirales</taxon>
        <taxon>Lachnospiraceae</taxon>
        <taxon>Hungatella</taxon>
    </lineage>
</organism>
<reference evidence="1 2" key="1">
    <citation type="submission" date="2018-08" db="EMBL/GenBank/DDBJ databases">
        <title>A genome reference for cultivated species of the human gut microbiota.</title>
        <authorList>
            <person name="Zou Y."/>
            <person name="Xue W."/>
            <person name="Luo G."/>
        </authorList>
    </citation>
    <scope>NUCLEOTIDE SEQUENCE [LARGE SCALE GENOMIC DNA]</scope>
    <source>
        <strain evidence="1 2">AF19-13AC</strain>
    </source>
</reference>
<dbReference type="AlphaFoldDB" id="A0A3E3DL53"/>
<dbReference type="OrthoDB" id="1935563at2"/>
<accession>A0A3E3DL53</accession>
<dbReference type="Proteomes" id="UP000261023">
    <property type="component" value="Unassembled WGS sequence"/>
</dbReference>
<protein>
    <submittedName>
        <fullName evidence="1">Uncharacterized protein</fullName>
    </submittedName>
</protein>